<evidence type="ECO:0000313" key="5">
    <source>
        <dbReference type="Proteomes" id="UP001056681"/>
    </source>
</evidence>
<feature type="signal peptide" evidence="2">
    <location>
        <begin position="1"/>
        <end position="28"/>
    </location>
</feature>
<feature type="region of interest" description="Disordered" evidence="1">
    <location>
        <begin position="587"/>
        <end position="627"/>
    </location>
</feature>
<evidence type="ECO:0000256" key="2">
    <source>
        <dbReference type="SAM" id="SignalP"/>
    </source>
</evidence>
<evidence type="ECO:0000259" key="3">
    <source>
        <dbReference type="Pfam" id="PF20178"/>
    </source>
</evidence>
<evidence type="ECO:0000313" key="4">
    <source>
        <dbReference type="EMBL" id="URL59015.1"/>
    </source>
</evidence>
<protein>
    <recommendedName>
        <fullName evidence="3">Dermonecrotic toxin N-terminal domain-containing protein</fullName>
    </recommendedName>
</protein>
<feature type="chain" id="PRO_5046997447" description="Dermonecrotic toxin N-terminal domain-containing protein" evidence="2">
    <location>
        <begin position="29"/>
        <end position="873"/>
    </location>
</feature>
<evidence type="ECO:0000256" key="1">
    <source>
        <dbReference type="SAM" id="MobiDB-lite"/>
    </source>
</evidence>
<gene>
    <name evidence="4" type="ORF">IM816_02545</name>
</gene>
<name>A0ABY4T2Y8_9GAMM</name>
<proteinExistence type="predicted"/>
<keyword evidence="5" id="KW-1185">Reference proteome</keyword>
<dbReference type="RefSeq" id="WP_250339665.1">
    <property type="nucleotide sequence ID" value="NZ_CP063231.1"/>
</dbReference>
<accession>A0ABY4T2Y8</accession>
<organism evidence="4 5">
    <name type="scientific">Luteibacter flocculans</name>
    <dbReference type="NCBI Taxonomy" id="2780091"/>
    <lineage>
        <taxon>Bacteria</taxon>
        <taxon>Pseudomonadati</taxon>
        <taxon>Pseudomonadota</taxon>
        <taxon>Gammaproteobacteria</taxon>
        <taxon>Lysobacterales</taxon>
        <taxon>Rhodanobacteraceae</taxon>
        <taxon>Luteibacter</taxon>
    </lineage>
</organism>
<sequence>MSHPLPLTRLAAALALAIAGAVNLPAQADAPITSPVGAAGKTTATKAPQATYSHVTVPTFAPLFATEGDARLYGTIAAQVFNAPIPDPRLVAKDFIKAHLGINGDDYVVAHFASAKTRKEGKPDQIIRLTDALMEAFPEHSRHTAFAGLADAVGGLNGGGKASPSLYTFLNRMVHARSAMDYFSQVGTFLWSRTGPGYLYNTFVAKGNVIDTVYEDFRRLDDAFAVFRAGTPFARRPDFRLSRILDEFKAKKVFDELPYVKKLHVDFDAYWKRVGHNWPLLARYRFVEQARHARASGVLTQEQYEQVMAGGASNVPLDGPIKVWQLRAGRPRSVQVRHFDIHGYTSSDLLRFVSPGKGEVLYIPEGKPAFVAFSDEADLRRWVVKQANDPRALDDLMSRFSLYDQQDGVFWSGVKTSLEKMASGRWHADSKIIDTRNAPIDGDPFEDMRKRTERRLRDDARMRVATSWEAWRTTLHRTVTLLGPLGYAPPLAIAVQASSAAVGLGLGIEREIDGRTFEERRDGLAEGLITFATAVPLGAAFDSLNTIPGIGPDPRVSEQPAAQGREQFALAPLDRIHGRIGYPLSPLRSPRLAGGDAEVPQVDELPSDHDEDAPSSQQGAGAPAIDEGYIAQVVPRSSLTRAYHLNERLRSNIEGERTRMDEFRRDSLRANAHGYLASTDHAIVYRYDMRSPEELIANGGFGASGNNDTFGTFSGVSSMLDTPFTRGHGTMRAADRAYMHRLMDHASPIQPGQAFHNYAVWTEGREVATLSDNVSLAAYDPTYAEVHFPHDIPPRDIYIFGSGDPRYATAIADIFASPHVSTPYGVPLEALVEYLAGRLNIDLPNRFSEQRPAHYLELPSSSEGSMSDVQSAP</sequence>
<feature type="domain" description="Dermonecrotic toxin N-terminal" evidence="3">
    <location>
        <begin position="254"/>
        <end position="403"/>
    </location>
</feature>
<reference evidence="4" key="1">
    <citation type="submission" date="2020-10" db="EMBL/GenBank/DDBJ databases">
        <title>Whole-genome sequence of Luteibacter sp. EIF3.</title>
        <authorList>
            <person name="Friedrich I."/>
            <person name="Hertel R."/>
            <person name="Daniel R."/>
        </authorList>
    </citation>
    <scope>NUCLEOTIDE SEQUENCE</scope>
    <source>
        <strain evidence="4">EIF3</strain>
    </source>
</reference>
<keyword evidence="2" id="KW-0732">Signal</keyword>
<dbReference type="Pfam" id="PF20178">
    <property type="entry name" value="ToxA_N"/>
    <property type="match status" value="1"/>
</dbReference>
<dbReference type="InterPro" id="IPR046673">
    <property type="entry name" value="ToxA_N"/>
</dbReference>
<dbReference type="EMBL" id="CP063231">
    <property type="protein sequence ID" value="URL59015.1"/>
    <property type="molecule type" value="Genomic_DNA"/>
</dbReference>
<dbReference type="Proteomes" id="UP001056681">
    <property type="component" value="Chromosome"/>
</dbReference>
<dbReference type="SUPFAM" id="SSF56399">
    <property type="entry name" value="ADP-ribosylation"/>
    <property type="match status" value="1"/>
</dbReference>